<keyword evidence="3" id="KW-1185">Reference proteome</keyword>
<proteinExistence type="predicted"/>
<feature type="compositionally biased region" description="Basic and acidic residues" evidence="1">
    <location>
        <begin position="39"/>
        <end position="48"/>
    </location>
</feature>
<comment type="caution">
    <text evidence="2">The sequence shown here is derived from an EMBL/GenBank/DDBJ whole genome shotgun (WGS) entry which is preliminary data.</text>
</comment>
<name>A0ABW4Y4K7_9GAMM</name>
<evidence type="ECO:0000256" key="1">
    <source>
        <dbReference type="SAM" id="MobiDB-lite"/>
    </source>
</evidence>
<accession>A0ABW4Y4K7</accession>
<feature type="compositionally biased region" description="Polar residues" evidence="1">
    <location>
        <begin position="49"/>
        <end position="63"/>
    </location>
</feature>
<reference evidence="3" key="1">
    <citation type="journal article" date="2019" name="Int. J. Syst. Evol. Microbiol.">
        <title>The Global Catalogue of Microorganisms (GCM) 10K type strain sequencing project: providing services to taxonomists for standard genome sequencing and annotation.</title>
        <authorList>
            <consortium name="The Broad Institute Genomics Platform"/>
            <consortium name="The Broad Institute Genome Sequencing Center for Infectious Disease"/>
            <person name="Wu L."/>
            <person name="Ma J."/>
        </authorList>
    </citation>
    <scope>NUCLEOTIDE SEQUENCE [LARGE SCALE GENOMIC DNA]</scope>
    <source>
        <strain evidence="3">KACC 12597</strain>
    </source>
</reference>
<feature type="region of interest" description="Disordered" evidence="1">
    <location>
        <begin position="1"/>
        <end position="67"/>
    </location>
</feature>
<dbReference type="EMBL" id="JBHUHX010000004">
    <property type="protein sequence ID" value="MFD2110660.1"/>
    <property type="molecule type" value="Genomic_DNA"/>
</dbReference>
<sequence>MSYPSEARDSAGLLDVDHHDPAEPLQGGAVRALGAGRLESVDDEHRAASETQGGLEQQASPQSETDRAFKIPRLDYGQPASRGTQLLLEAELRIQGWAAPNSEVDLFGHRYLVGPGGRFQFLVKVDDPDLLRRALDLQPPPELSRSRED</sequence>
<gene>
    <name evidence="2" type="ORF">ACFSJC_02250</name>
</gene>
<feature type="compositionally biased region" description="Low complexity" evidence="1">
    <location>
        <begin position="27"/>
        <end position="38"/>
    </location>
</feature>
<dbReference type="RefSeq" id="WP_386022582.1">
    <property type="nucleotide sequence ID" value="NZ_JBHUHX010000004.1"/>
</dbReference>
<organism evidence="2 3">
    <name type="scientific">Thiorhodococcus fuscus</name>
    <dbReference type="NCBI Taxonomy" id="527200"/>
    <lineage>
        <taxon>Bacteria</taxon>
        <taxon>Pseudomonadati</taxon>
        <taxon>Pseudomonadota</taxon>
        <taxon>Gammaproteobacteria</taxon>
        <taxon>Chromatiales</taxon>
        <taxon>Chromatiaceae</taxon>
        <taxon>Thiorhodococcus</taxon>
    </lineage>
</organism>
<protein>
    <submittedName>
        <fullName evidence="2">Uncharacterized protein</fullName>
    </submittedName>
</protein>
<evidence type="ECO:0000313" key="3">
    <source>
        <dbReference type="Proteomes" id="UP001597337"/>
    </source>
</evidence>
<dbReference type="Proteomes" id="UP001597337">
    <property type="component" value="Unassembled WGS sequence"/>
</dbReference>
<evidence type="ECO:0000313" key="2">
    <source>
        <dbReference type="EMBL" id="MFD2110660.1"/>
    </source>
</evidence>